<evidence type="ECO:0000256" key="5">
    <source>
        <dbReference type="HAMAP-Rule" id="MF_04146"/>
    </source>
</evidence>
<dbReference type="GO" id="GO:0016887">
    <property type="term" value="F:ATP hydrolysis activity"/>
    <property type="evidence" value="ECO:0007669"/>
    <property type="project" value="InterPro"/>
</dbReference>
<comment type="similarity">
    <text evidence="5">Belongs to the Tequatrovirus large terminase family.</text>
</comment>
<proteinExistence type="inferred from homology"/>
<feature type="domain" description="Terminase large subunit gp17-like C-terminal" evidence="6">
    <location>
        <begin position="399"/>
        <end position="571"/>
    </location>
</feature>
<keyword evidence="5" id="KW-0540">Nuclease</keyword>
<feature type="binding site" evidence="5">
    <location>
        <position position="138"/>
    </location>
    <ligand>
        <name>ATP</name>
        <dbReference type="ChEBI" id="CHEBI:30616"/>
    </ligand>
</feature>
<dbReference type="SUPFAM" id="SSF52540">
    <property type="entry name" value="P-loop containing nucleoside triphosphate hydrolases"/>
    <property type="match status" value="1"/>
</dbReference>
<feature type="short sequence motif" description="Walker A motif" evidence="5">
    <location>
        <begin position="161"/>
        <end position="167"/>
    </location>
</feature>
<comment type="domain">
    <text evidence="5">The N-terminus contains an ATPase domain. The C-terminus contains an endonuclease domain.</text>
</comment>
<keyword evidence="5" id="KW-0255">Endonuclease</keyword>
<feature type="binding site" evidence="5">
    <location>
        <position position="401"/>
    </location>
    <ligand>
        <name>Mg(2+)</name>
        <dbReference type="ChEBI" id="CHEBI:18420"/>
        <label>1</label>
        <note>catalytic; for nuclease activity</note>
    </ligand>
</feature>
<dbReference type="Pfam" id="PF03237">
    <property type="entry name" value="Terminase_6N"/>
    <property type="match status" value="1"/>
</dbReference>
<evidence type="ECO:0000313" key="8">
    <source>
        <dbReference type="Proteomes" id="UP000225148"/>
    </source>
</evidence>
<feature type="short sequence motif" description="Walker B motif" evidence="5">
    <location>
        <begin position="251"/>
        <end position="256"/>
    </location>
</feature>
<keyword evidence="3 5" id="KW-0067">ATP-binding</keyword>
<feature type="binding site" evidence="5">
    <location>
        <position position="401"/>
    </location>
    <ligand>
        <name>Mg(2+)</name>
        <dbReference type="ChEBI" id="CHEBI:18420"/>
        <label>2</label>
        <note>catalytic; for nuclease activity</note>
    </ligand>
</feature>
<feature type="site" description="Modulates nuclease activity" evidence="5">
    <location>
        <position position="409"/>
    </location>
</feature>
<evidence type="ECO:0000256" key="3">
    <source>
        <dbReference type="ARBA" id="ARBA00022840"/>
    </source>
</evidence>
<comment type="subunit">
    <text evidence="5">Interacts with the terminase small subunit; the active complex is probably heterooligomeric. Interacts with the portal protein.</text>
</comment>
<keyword evidence="2 5" id="KW-0547">Nucleotide-binding</keyword>
<dbReference type="EC" id="3.1.21.-" evidence="5"/>
<dbReference type="Pfam" id="PF17289">
    <property type="entry name" value="Terminase_6C"/>
    <property type="match status" value="1"/>
</dbReference>
<dbReference type="EC" id="3.6.4.-" evidence="5"/>
<dbReference type="RefSeq" id="YP_009609495.1">
    <property type="nucleotide sequence ID" value="NC_041996.1"/>
</dbReference>
<dbReference type="InterPro" id="IPR044267">
    <property type="entry name" value="Terminase_large_su_gp17-like"/>
</dbReference>
<feature type="binding site" evidence="5">
    <location>
        <position position="542"/>
    </location>
    <ligand>
        <name>Mg(2+)</name>
        <dbReference type="ChEBI" id="CHEBI:18420"/>
        <label>1</label>
        <note>catalytic; for nuclease activity</note>
    </ligand>
</feature>
<evidence type="ECO:0000256" key="4">
    <source>
        <dbReference type="ARBA" id="ARBA00023219"/>
    </source>
</evidence>
<evidence type="ECO:0000256" key="1">
    <source>
        <dbReference type="ARBA" id="ARBA00022612"/>
    </source>
</evidence>
<keyword evidence="8" id="KW-1185">Reference proteome</keyword>
<dbReference type="OrthoDB" id="2011at10239"/>
<protein>
    <recommendedName>
        <fullName evidence="5">Terminase, large subunit</fullName>
    </recommendedName>
    <alternativeName>
        <fullName evidence="5">DNA-packaging protein</fullName>
    </alternativeName>
    <domain>
        <recommendedName>
            <fullName evidence="5">ATPase</fullName>
            <ecNumber evidence="5">3.6.4.-</ecNumber>
        </recommendedName>
    </domain>
    <domain>
        <recommendedName>
            <fullName evidence="5">Endonuclease</fullName>
            <ecNumber evidence="5">3.1.21.-</ecNumber>
        </recommendedName>
    </domain>
</protein>
<dbReference type="KEGG" id="vg:40085579"/>
<dbReference type="Proteomes" id="UP000225148">
    <property type="component" value="Segment"/>
</dbReference>
<keyword evidence="5" id="KW-0378">Hydrolase</keyword>
<dbReference type="Gene3D" id="3.30.420.240">
    <property type="match status" value="1"/>
</dbReference>
<organism evidence="7 8">
    <name type="scientific">Serratia phage CHI14</name>
    <dbReference type="NCBI Taxonomy" id="2006941"/>
    <lineage>
        <taxon>Viruses</taxon>
        <taxon>Duplodnaviria</taxon>
        <taxon>Heunggongvirae</taxon>
        <taxon>Uroviricota</taxon>
        <taxon>Caudoviricetes</taxon>
        <taxon>Pantevenvirales</taxon>
        <taxon>Straboviridae</taxon>
        <taxon>Tevenvirinae</taxon>
        <taxon>Winklervirus</taxon>
        <taxon>Winklervirus chi14</taxon>
    </lineage>
</organism>
<keyword evidence="5" id="KW-0460">Magnesium</keyword>
<dbReference type="EMBL" id="MF036690">
    <property type="protein sequence ID" value="ARW57593.1"/>
    <property type="molecule type" value="Genomic_DNA"/>
</dbReference>
<dbReference type="GO" id="GO:0046872">
    <property type="term" value="F:metal ion binding"/>
    <property type="evidence" value="ECO:0007669"/>
    <property type="project" value="UniProtKB-UniRule"/>
</dbReference>
<dbReference type="InterPro" id="IPR035421">
    <property type="entry name" value="Terminase_6C"/>
</dbReference>
<comment type="cofactor">
    <cofactor evidence="5">
        <name>Mg(2+)</name>
        <dbReference type="ChEBI" id="CHEBI:18420"/>
    </cofactor>
    <text evidence="5">ATPase activity requires 1 Mg(2+) ion per subunit. Nuclease activity probably requires 2 Mg(2+) ions per subunit.</text>
</comment>
<keyword evidence="5" id="KW-0479">Metal-binding</keyword>
<dbReference type="GO" id="GO:0005524">
    <property type="term" value="F:ATP binding"/>
    <property type="evidence" value="ECO:0007669"/>
    <property type="project" value="UniProtKB-KW"/>
</dbReference>
<dbReference type="Gene3D" id="3.40.50.300">
    <property type="entry name" value="P-loop containing nucleotide triphosphate hydrolases"/>
    <property type="match status" value="1"/>
</dbReference>
<reference evidence="7 8" key="1">
    <citation type="submission" date="2017-04" db="EMBL/GenBank/DDBJ databases">
        <title>Environmental T4-family bacteriophages evolve to escape abortive infection via multiple routes in a bacterial host employing altruistic suicide through Type III toxin-antitoxin systems.</title>
        <authorList>
            <person name="Chen B."/>
            <person name="Salmond G.P.C."/>
            <person name="Akusobi C."/>
            <person name="Fang X."/>
        </authorList>
    </citation>
    <scope>NUCLEOTIDE SEQUENCE [LARGE SCALE GENOMIC DNA]</scope>
</reference>
<feature type="binding site" evidence="5">
    <location>
        <position position="458"/>
    </location>
    <ligand>
        <name>Mg(2+)</name>
        <dbReference type="ChEBI" id="CHEBI:18420"/>
        <label>2</label>
        <note>catalytic; for nuclease activity</note>
    </ligand>
</feature>
<feature type="active site" description="For ATPase activity" evidence="5">
    <location>
        <position position="256"/>
    </location>
</feature>
<feature type="binding site" evidence="5">
    <location>
        <position position="143"/>
    </location>
    <ligand>
        <name>ATP</name>
        <dbReference type="ChEBI" id="CHEBI:30616"/>
    </ligand>
</feature>
<dbReference type="GO" id="GO:0051276">
    <property type="term" value="P:chromosome organization"/>
    <property type="evidence" value="ECO:0007669"/>
    <property type="project" value="UniProtKB-UniRule"/>
</dbReference>
<feature type="binding site" evidence="5">
    <location>
        <position position="202"/>
    </location>
    <ligand>
        <name>ATP</name>
        <dbReference type="ChEBI" id="CHEBI:30616"/>
    </ligand>
</feature>
<keyword evidence="4 5" id="KW-0231">Viral genome packaging</keyword>
<dbReference type="GO" id="GO:0004519">
    <property type="term" value="F:endonuclease activity"/>
    <property type="evidence" value="ECO:0007669"/>
    <property type="project" value="UniProtKB-UniRule"/>
</dbReference>
<feature type="short sequence motif" description="ATPase coupling" evidence="5">
    <location>
        <begin position="285"/>
        <end position="287"/>
    </location>
</feature>
<dbReference type="GeneID" id="40085579"/>
<dbReference type="HAMAP" id="MF_04146">
    <property type="entry name" value="TERL_T4"/>
    <property type="match status" value="1"/>
</dbReference>
<evidence type="ECO:0000259" key="6">
    <source>
        <dbReference type="Pfam" id="PF17289"/>
    </source>
</evidence>
<keyword evidence="1 5" id="KW-1188">Viral release from host cell</keyword>
<comment type="function">
    <text evidence="5">The terminase large subunit acts as an ATP driven molecular motor necessary for viral DNA translocation into empty capsids and as an endonuclease that cuts the viral genome to initiate and to end a packaging reaction. The terminase lies at a unique vertex of the procapsid and is composed of two subunits, a small terminase subunit involved in viral DNA recognition (packaging sequence), and a large terminase subunit possessing endonucleolytic and ATPase activities. Both terminase subunits heterooligomerize and are docked on the portal protein to form the packaging machine. The terminase large subunit exhibits endonuclease activity and cleaves the viral genome concatemer. Once the capsid is packaged with the DNA, the terminase complex is substituted by the tail.</text>
</comment>
<accession>A0A1Z1LXQ8</accession>
<dbReference type="InterPro" id="IPR027417">
    <property type="entry name" value="P-loop_NTPase"/>
</dbReference>
<evidence type="ECO:0000313" key="7">
    <source>
        <dbReference type="EMBL" id="ARW57593.1"/>
    </source>
</evidence>
<evidence type="ECO:0000256" key="2">
    <source>
        <dbReference type="ARBA" id="ARBA00022741"/>
    </source>
</evidence>
<dbReference type="GO" id="GO:0098009">
    <property type="term" value="C:viral terminase, large subunit"/>
    <property type="evidence" value="ECO:0007669"/>
    <property type="project" value="UniProtKB-UniRule"/>
</dbReference>
<name>A0A1Z1LXQ8_9CAUD</name>
<sequence length="611" mass="70150">MEQPVNVLNDNHPLNQGDNIVIKPPSSMDVKVEDGIKFFLSQWDNKWYPEKFDDYLRINGITKIRLQGEEPEKFQTYKDKNNRRSRYMGLPNLKRANIKTNWTQEMVREWKKCRDDIVYFAETYCAITHIDYGTIKVQLRDYQRDMLRIMSAKRMTVCNLSRQLGKTTVVAIFLAHFVCFNKDKAVGVLAHKGPMSEEVLDRTKQAIELLPDFLQPGINEWNKRSIELDNGSSIGAYASSPDAVRGNSFAMIYIDECAFIPNFLDAWLAIQPVISSGRRSKIIITTTPNGLNHFYDIWTAAVEGKSGFEPYTATWTSVKERMYDDNDTFDDGWQWSRQTISGSSLEQFLQEHCAQFQGTSGTLISGMKLARMDWMEIAPDNGYFYRFKPADPERKYIASLDCAEGRGQDYHAMHIIDVTDDKWEQVAVLHSNEISHLILPDIVHKYLMEYNEAPVYIELNSTGVSVAKSLYMDLEYENVICDSMMDLGMKQTTKTKAVGCSTLKDLIEKDKLIIHHKQTVAEFRTFSQKKLSWAAEEGFHDDLVMSLVIFAWLTTQQKFADFADKDELRLASEVFSRELEDMNDDYAPVVFVDAADNSAEYAPPTQGMSFV</sequence>
<dbReference type="GO" id="GO:0019073">
    <property type="term" value="P:viral DNA genome packaging"/>
    <property type="evidence" value="ECO:0007669"/>
    <property type="project" value="UniProtKB-UniRule"/>
</dbReference>